<dbReference type="AlphaFoldDB" id="A0AAD8SBF4"/>
<dbReference type="InterPro" id="IPR005162">
    <property type="entry name" value="Retrotrans_gag_dom"/>
</dbReference>
<dbReference type="Gene3D" id="2.40.70.10">
    <property type="entry name" value="Acid Proteases"/>
    <property type="match status" value="1"/>
</dbReference>
<organism evidence="5 6">
    <name type="scientific">Lolium multiflorum</name>
    <name type="common">Italian ryegrass</name>
    <name type="synonym">Lolium perenne subsp. multiflorum</name>
    <dbReference type="NCBI Taxonomy" id="4521"/>
    <lineage>
        <taxon>Eukaryota</taxon>
        <taxon>Viridiplantae</taxon>
        <taxon>Streptophyta</taxon>
        <taxon>Embryophyta</taxon>
        <taxon>Tracheophyta</taxon>
        <taxon>Spermatophyta</taxon>
        <taxon>Magnoliopsida</taxon>
        <taxon>Liliopsida</taxon>
        <taxon>Poales</taxon>
        <taxon>Poaceae</taxon>
        <taxon>BOP clade</taxon>
        <taxon>Pooideae</taxon>
        <taxon>Poodae</taxon>
        <taxon>Poeae</taxon>
        <taxon>Poeae Chloroplast Group 2 (Poeae type)</taxon>
        <taxon>Loliodinae</taxon>
        <taxon>Loliinae</taxon>
        <taxon>Lolium</taxon>
    </lineage>
</organism>
<evidence type="ECO:0000256" key="2">
    <source>
        <dbReference type="SAM" id="MobiDB-lite"/>
    </source>
</evidence>
<evidence type="ECO:0000256" key="1">
    <source>
        <dbReference type="PROSITE-ProRule" id="PRU00047"/>
    </source>
</evidence>
<dbReference type="InterPro" id="IPR012337">
    <property type="entry name" value="RNaseH-like_sf"/>
</dbReference>
<dbReference type="PROSITE" id="PS50994">
    <property type="entry name" value="INTEGRASE"/>
    <property type="match status" value="1"/>
</dbReference>
<evidence type="ECO:0000259" key="4">
    <source>
        <dbReference type="PROSITE" id="PS50994"/>
    </source>
</evidence>
<dbReference type="Gene3D" id="3.30.420.10">
    <property type="entry name" value="Ribonuclease H-like superfamily/Ribonuclease H"/>
    <property type="match status" value="1"/>
</dbReference>
<dbReference type="InterPro" id="IPR043502">
    <property type="entry name" value="DNA/RNA_pol_sf"/>
</dbReference>
<feature type="compositionally biased region" description="Basic and acidic residues" evidence="2">
    <location>
        <begin position="1160"/>
        <end position="1176"/>
    </location>
</feature>
<dbReference type="CDD" id="cd00303">
    <property type="entry name" value="retropepsin_like"/>
    <property type="match status" value="1"/>
</dbReference>
<dbReference type="InterPro" id="IPR056924">
    <property type="entry name" value="SH3_Tf2-1"/>
</dbReference>
<dbReference type="GO" id="GO:0008270">
    <property type="term" value="F:zinc ion binding"/>
    <property type="evidence" value="ECO:0007669"/>
    <property type="project" value="UniProtKB-KW"/>
</dbReference>
<dbReference type="Pfam" id="PF03732">
    <property type="entry name" value="Retrotrans_gag"/>
    <property type="match status" value="1"/>
</dbReference>
<dbReference type="Pfam" id="PF13650">
    <property type="entry name" value="Asp_protease_2"/>
    <property type="match status" value="1"/>
</dbReference>
<dbReference type="InterPro" id="IPR021109">
    <property type="entry name" value="Peptidase_aspartic_dom_sf"/>
</dbReference>
<feature type="region of interest" description="Disordered" evidence="2">
    <location>
        <begin position="616"/>
        <end position="645"/>
    </location>
</feature>
<dbReference type="InterPro" id="IPR036397">
    <property type="entry name" value="RNaseH_sf"/>
</dbReference>
<dbReference type="Pfam" id="PF24626">
    <property type="entry name" value="SH3_Tf2-1"/>
    <property type="match status" value="1"/>
</dbReference>
<feature type="domain" description="CCHC-type" evidence="3">
    <location>
        <begin position="391"/>
        <end position="406"/>
    </location>
</feature>
<name>A0AAD8SBF4_LOLMU</name>
<dbReference type="SUPFAM" id="SSF53098">
    <property type="entry name" value="Ribonuclease H-like"/>
    <property type="match status" value="1"/>
</dbReference>
<proteinExistence type="predicted"/>
<feature type="domain" description="Integrase catalytic" evidence="4">
    <location>
        <begin position="684"/>
        <end position="858"/>
    </location>
</feature>
<feature type="region of interest" description="Disordered" evidence="2">
    <location>
        <begin position="997"/>
        <end position="1049"/>
    </location>
</feature>
<evidence type="ECO:0000313" key="5">
    <source>
        <dbReference type="EMBL" id="KAK1648914.1"/>
    </source>
</evidence>
<dbReference type="Proteomes" id="UP001231189">
    <property type="component" value="Unassembled WGS sequence"/>
</dbReference>
<keyword evidence="1" id="KW-0479">Metal-binding</keyword>
<feature type="compositionally biased region" description="Polar residues" evidence="2">
    <location>
        <begin position="363"/>
        <end position="374"/>
    </location>
</feature>
<dbReference type="PANTHER" id="PTHR35046:SF9">
    <property type="entry name" value="RNA-DIRECTED DNA POLYMERASE"/>
    <property type="match status" value="1"/>
</dbReference>
<feature type="region of interest" description="Disordered" evidence="2">
    <location>
        <begin position="1160"/>
        <end position="1203"/>
    </location>
</feature>
<evidence type="ECO:0000313" key="6">
    <source>
        <dbReference type="Proteomes" id="UP001231189"/>
    </source>
</evidence>
<dbReference type="InterPro" id="IPR001584">
    <property type="entry name" value="Integrase_cat-core"/>
</dbReference>
<evidence type="ECO:0000259" key="3">
    <source>
        <dbReference type="PROSITE" id="PS50158"/>
    </source>
</evidence>
<evidence type="ECO:0008006" key="7">
    <source>
        <dbReference type="Google" id="ProtNLM"/>
    </source>
</evidence>
<dbReference type="GO" id="GO:0015074">
    <property type="term" value="P:DNA integration"/>
    <property type="evidence" value="ECO:0007669"/>
    <property type="project" value="InterPro"/>
</dbReference>
<dbReference type="EMBL" id="JAUUTY010000004">
    <property type="protein sequence ID" value="KAK1648914.1"/>
    <property type="molecule type" value="Genomic_DNA"/>
</dbReference>
<feature type="compositionally biased region" description="Low complexity" evidence="2">
    <location>
        <begin position="348"/>
        <end position="362"/>
    </location>
</feature>
<sequence>MEIIIALVDRTLVMKILAQTQGAESSIAMLVLMNVLNKNKLFTKIVIKRLAMPTMGMTTNPKTTSSTTWTRHLIVKPMWMLKTKVIKIHQGVTSGTILAMTKGAEDNHNMIKMRGPSLDNANNLVKIRNNIINVSQVKLVFTSTANPMLWLAVEDLLYHLKPQGMKASGEDDAEAYLSWALKVDKIFRIHNYSGAKKVAMASLEFEDYANTWWEQVVTLREEKGDPPIDTWEDMKEEMQARFVPTHYKTDLFNKLQKLKQGTKTVEEFFKEMELTMMRANIQESENQTIARFFNGLNYPIKRIVEFQQYSNMVELVHQASKAERQVNEDIKYSKSKQYFASKLATTTPTTSVKPTASSTPSKQPSIQSRMKQTVSSTASSKASTGPSNVTCFKCGTQGHKSFECKNTKVMITMENGDIETLSEGEYEALVQAAVANEEEYDEESGEDPLLCTHDPSPSLVVTRVLTTQPQAMEDQRCNIFQTRAGIGGKSIKVIIDGGSCHNLASTELCEKLNLTLRKHPHPYHVQWLSDKGNVKIQHTVTVNFKIGPYEDTVECDVVPMTVCHMLLGRPWQFDKKAIHDGYSNAYTFKVKDKKFELRPMTPSQIIADNAKALARAQHHTHHSELRGEGATHQKESERHHPHMSERKSVLLATKSEWREVKDNPSTTIHYVLICKGLSSETNDLTNIPSSLLSLLKEFQDVFPDELPHGLPPLRGIEHRIDLIPGAPLPNRAAYRTNPEDTKEIQHQIQDLLAKGEVVRLHGIPASIVSDRDVKFMSYLWKSLMAKFGVKLLFSSSSHPQTDGQTEVVNRSLSTLLRTLVKTNLKSWEDCLPHAEFAYNRAKHSTTSRSPFMIVYGFEPPTALDILPLPLHERTNMDFDKRTTAMKKLHEETRATIQEHVLRQANRLNAKKKERVFEEGDLVWIHLRKERFPQERNSKLKPRGDGPFKVLKRINNNAYVIDIPTSKYKAHQDPGEEDKPMSREGEKQLDMEMIMKPKPTSPEELQGRDGRWPVQDPVRPDPQPDAPVRGPVNRAQTGPAPSYRTTTGPNRILRRFPFGTVNELFPPGSNSQAAICGTDGVPSLHGETFTLHDEGYLAPSASIEIDEDIPTSLLPPSLPIEDEPAVKLKYQEETSIARGVEEQLDVKMDVKLDKELDMKISHGRAREEREECARGEEEVQAGPASGQTGPTPGCPVAAPGRPGP</sequence>
<comment type="caution">
    <text evidence="5">The sequence shown here is derived from an EMBL/GenBank/DDBJ whole genome shotgun (WGS) entry which is preliminary data.</text>
</comment>
<keyword evidence="1" id="KW-0862">Zinc</keyword>
<dbReference type="SUPFAM" id="SSF56672">
    <property type="entry name" value="DNA/RNA polymerases"/>
    <property type="match status" value="1"/>
</dbReference>
<feature type="compositionally biased region" description="Low complexity" evidence="2">
    <location>
        <begin position="375"/>
        <end position="384"/>
    </location>
</feature>
<gene>
    <name evidence="5" type="ORF">QYE76_066719</name>
</gene>
<reference evidence="5" key="1">
    <citation type="submission" date="2023-07" db="EMBL/GenBank/DDBJ databases">
        <title>A chromosome-level genome assembly of Lolium multiflorum.</title>
        <authorList>
            <person name="Chen Y."/>
            <person name="Copetti D."/>
            <person name="Kolliker R."/>
            <person name="Studer B."/>
        </authorList>
    </citation>
    <scope>NUCLEOTIDE SEQUENCE</scope>
    <source>
        <strain evidence="5">02402/16</strain>
        <tissue evidence="5">Leaf</tissue>
    </source>
</reference>
<keyword evidence="1" id="KW-0863">Zinc-finger</keyword>
<protein>
    <recommendedName>
        <fullName evidence="7">Gag-pol polyprotein</fullName>
    </recommendedName>
</protein>
<dbReference type="PROSITE" id="PS50158">
    <property type="entry name" value="ZF_CCHC"/>
    <property type="match status" value="1"/>
</dbReference>
<dbReference type="InterPro" id="IPR001878">
    <property type="entry name" value="Znf_CCHC"/>
</dbReference>
<keyword evidence="6" id="KW-1185">Reference proteome</keyword>
<dbReference type="PANTHER" id="PTHR35046">
    <property type="entry name" value="ZINC KNUCKLE (CCHC-TYPE) FAMILY PROTEIN"/>
    <property type="match status" value="1"/>
</dbReference>
<accession>A0AAD8SBF4</accession>
<feature type="compositionally biased region" description="Basic and acidic residues" evidence="2">
    <location>
        <begin position="622"/>
        <end position="645"/>
    </location>
</feature>
<dbReference type="GO" id="GO:0003676">
    <property type="term" value="F:nucleic acid binding"/>
    <property type="evidence" value="ECO:0007669"/>
    <property type="project" value="InterPro"/>
</dbReference>
<feature type="region of interest" description="Disordered" evidence="2">
    <location>
        <begin position="348"/>
        <end position="386"/>
    </location>
</feature>